<dbReference type="GO" id="GO:0005524">
    <property type="term" value="F:ATP binding"/>
    <property type="evidence" value="ECO:0007669"/>
    <property type="project" value="UniProtKB-UniRule"/>
</dbReference>
<dbReference type="Proteomes" id="UP000182983">
    <property type="component" value="Unassembled WGS sequence"/>
</dbReference>
<evidence type="ECO:0000256" key="8">
    <source>
        <dbReference type="ARBA" id="ARBA00022989"/>
    </source>
</evidence>
<keyword evidence="10" id="KW-1003">Cell membrane</keyword>
<dbReference type="PANTHER" id="PTHR43520">
    <property type="entry name" value="ATP7, ISOFORM B"/>
    <property type="match status" value="1"/>
</dbReference>
<feature type="domain" description="P-type ATPase A" evidence="12">
    <location>
        <begin position="175"/>
        <end position="270"/>
    </location>
</feature>
<evidence type="ECO:0000313" key="13">
    <source>
        <dbReference type="EMBL" id="SEH40858.1"/>
    </source>
</evidence>
<accession>A0A1H6HXA7</accession>
<evidence type="ECO:0000256" key="3">
    <source>
        <dbReference type="ARBA" id="ARBA00022692"/>
    </source>
</evidence>
<dbReference type="SFLD" id="SFLDF00027">
    <property type="entry name" value="p-type_atpase"/>
    <property type="match status" value="1"/>
</dbReference>
<evidence type="ECO:0000259" key="12">
    <source>
        <dbReference type="Pfam" id="PF00122"/>
    </source>
</evidence>
<dbReference type="InterPro" id="IPR027256">
    <property type="entry name" value="P-typ_ATPase_IB"/>
</dbReference>
<keyword evidence="7" id="KW-1278">Translocase</keyword>
<comment type="subcellular location">
    <subcellularLocation>
        <location evidence="10">Cell membrane</location>
    </subcellularLocation>
    <subcellularLocation>
        <location evidence="1">Endomembrane system</location>
        <topology evidence="1">Multi-pass membrane protein</topology>
    </subcellularLocation>
</comment>
<dbReference type="SFLD" id="SFLDG00002">
    <property type="entry name" value="C1.7:_P-type_atpase_like"/>
    <property type="match status" value="1"/>
</dbReference>
<dbReference type="InterPro" id="IPR023214">
    <property type="entry name" value="HAD_sf"/>
</dbReference>
<evidence type="ECO:0000256" key="5">
    <source>
        <dbReference type="ARBA" id="ARBA00022741"/>
    </source>
</evidence>
<feature type="region of interest" description="Disordered" evidence="11">
    <location>
        <begin position="666"/>
        <end position="686"/>
    </location>
</feature>
<dbReference type="Gene3D" id="3.40.1110.10">
    <property type="entry name" value="Calcium-transporting ATPase, cytoplasmic domain N"/>
    <property type="match status" value="1"/>
</dbReference>
<feature type="compositionally biased region" description="Acidic residues" evidence="11">
    <location>
        <begin position="675"/>
        <end position="686"/>
    </location>
</feature>
<evidence type="ECO:0000256" key="9">
    <source>
        <dbReference type="ARBA" id="ARBA00023136"/>
    </source>
</evidence>
<dbReference type="AlphaFoldDB" id="A0A1H6HXA7"/>
<dbReference type="SUPFAM" id="SSF81653">
    <property type="entry name" value="Calcium ATPase, transduction domain A"/>
    <property type="match status" value="1"/>
</dbReference>
<evidence type="ECO:0000256" key="4">
    <source>
        <dbReference type="ARBA" id="ARBA00022723"/>
    </source>
</evidence>
<dbReference type="EMBL" id="FNWO01000008">
    <property type="protein sequence ID" value="SEH40858.1"/>
    <property type="molecule type" value="Genomic_DNA"/>
</dbReference>
<dbReference type="InterPro" id="IPR008250">
    <property type="entry name" value="ATPase_P-typ_transduc_dom_A_sf"/>
</dbReference>
<dbReference type="NCBIfam" id="TIGR01494">
    <property type="entry name" value="ATPase_P-type"/>
    <property type="match status" value="1"/>
</dbReference>
<dbReference type="SFLD" id="SFLDS00003">
    <property type="entry name" value="Haloacid_Dehalogenase"/>
    <property type="match status" value="1"/>
</dbReference>
<dbReference type="GO" id="GO:0043682">
    <property type="term" value="F:P-type divalent copper transporter activity"/>
    <property type="evidence" value="ECO:0007669"/>
    <property type="project" value="TreeGrafter"/>
</dbReference>
<dbReference type="GO" id="GO:0012505">
    <property type="term" value="C:endomembrane system"/>
    <property type="evidence" value="ECO:0007669"/>
    <property type="project" value="UniProtKB-SubCell"/>
</dbReference>
<dbReference type="InterPro" id="IPR044492">
    <property type="entry name" value="P_typ_ATPase_HD_dom"/>
</dbReference>
<dbReference type="SUPFAM" id="SSF56784">
    <property type="entry name" value="HAD-like"/>
    <property type="match status" value="1"/>
</dbReference>
<proteinExistence type="inferred from homology"/>
<reference evidence="14" key="1">
    <citation type="submission" date="2016-10" db="EMBL/GenBank/DDBJ databases">
        <authorList>
            <person name="Varghese N."/>
            <person name="Submissions S."/>
        </authorList>
    </citation>
    <scope>NUCLEOTIDE SEQUENCE [LARGE SCALE GENOMIC DNA]</scope>
    <source>
        <strain evidence="14">DSM 13234</strain>
    </source>
</reference>
<sequence length="686" mass="74462">MIVGLGLLCLAYYGAKKLPEDSPIAIKIREVSETAIRYLTDEKPPPENLEDDKEAEKKYVPEPAEVIQGHYTNASAFCLGALAVRRFVPLAGPIGFAAYVYGMGPHLRDVEASLLKEKKIDCDSLFLFADVLALVTGNYVAAALSLYMIHLGKLGVLRAKDLSRKELRHLFLDLPGKVWVIRDGCEIEVDLESVQKDECIVLHGGNVIPVDGVIVQGIAGINQQALTGEAQIVEKGPGESVFANTFVSCGRILVKAERSGSETTSNQIADILLNSISYKSDAQLKGEKWADQLTMPLFYSSLGLLPIIGPVSTSVFINSHIGMRIRVFAPMVTLKHISMASKNGLLVKDGRALERLIEVDAILFDKTGTLTHEDQDVTRIHCVNGCDEAELIRYAAIAEQKQTHPIAQAILRKAREMEVSFPDIEDSNYSIGYGITVVCGDEIIQVGSVRYLEGEAIPLPDDLRQLQIREQTAGHTFVFLAVDGQVRGAVQLEAQIRAEVEQVVAGLRQQGIGYMAIVSGDHDGPTRALAERLGMDAYFANVLPQQKAEIVTRLQDEGKVVCFVGDGINDSIALKQADVSISVAGASTIAKDMAEIVLMDGHLHEMNLLHDISSSLDRNLNKSLWFCIAPGVVNLFGTFVVKFTTLTSLLVNTSFAGIGMAAVSSTPDVVREPAPEPEDAEAESGR</sequence>
<dbReference type="OrthoDB" id="391538at2"/>
<evidence type="ECO:0000313" key="14">
    <source>
        <dbReference type="Proteomes" id="UP000182983"/>
    </source>
</evidence>
<evidence type="ECO:0000256" key="2">
    <source>
        <dbReference type="ARBA" id="ARBA00006024"/>
    </source>
</evidence>
<dbReference type="Gene3D" id="2.70.150.10">
    <property type="entry name" value="Calcium-transporting ATPase, cytoplasmic transduction domain A"/>
    <property type="match status" value="1"/>
</dbReference>
<dbReference type="GO" id="GO:0005507">
    <property type="term" value="F:copper ion binding"/>
    <property type="evidence" value="ECO:0007669"/>
    <property type="project" value="TreeGrafter"/>
</dbReference>
<dbReference type="Pfam" id="PF00702">
    <property type="entry name" value="Hydrolase"/>
    <property type="match status" value="1"/>
</dbReference>
<dbReference type="Pfam" id="PF00122">
    <property type="entry name" value="E1-E2_ATPase"/>
    <property type="match status" value="1"/>
</dbReference>
<name>A0A1H6HXA7_MAGFU</name>
<dbReference type="NCBIfam" id="TIGR01525">
    <property type="entry name" value="ATPase-IB_hvy"/>
    <property type="match status" value="1"/>
</dbReference>
<gene>
    <name evidence="13" type="ORF">SAMN04244559_02167</name>
</gene>
<dbReference type="GO" id="GO:0005886">
    <property type="term" value="C:plasma membrane"/>
    <property type="evidence" value="ECO:0007669"/>
    <property type="project" value="UniProtKB-SubCell"/>
</dbReference>
<comment type="similarity">
    <text evidence="2 10">Belongs to the cation transport ATPase (P-type) (TC 3.A.3) family. Type IB subfamily.</text>
</comment>
<dbReference type="InterPro" id="IPR018303">
    <property type="entry name" value="ATPase_P-typ_P_site"/>
</dbReference>
<protein>
    <submittedName>
        <fullName evidence="13">Cu2+-exporting ATPase</fullName>
    </submittedName>
</protein>
<keyword evidence="4 10" id="KW-0479">Metal-binding</keyword>
<keyword evidence="3" id="KW-0812">Transmembrane</keyword>
<dbReference type="InterPro" id="IPR059000">
    <property type="entry name" value="ATPase_P-type_domA"/>
</dbReference>
<evidence type="ECO:0000256" key="6">
    <source>
        <dbReference type="ARBA" id="ARBA00022840"/>
    </source>
</evidence>
<dbReference type="PROSITE" id="PS00154">
    <property type="entry name" value="ATPASE_E1_E2"/>
    <property type="match status" value="1"/>
</dbReference>
<dbReference type="InterPro" id="IPR001757">
    <property type="entry name" value="P_typ_ATPase"/>
</dbReference>
<organism evidence="13 14">
    <name type="scientific">Magnetospirillum fulvum</name>
    <name type="common">Rhodospirillum fulvum</name>
    <dbReference type="NCBI Taxonomy" id="1082"/>
    <lineage>
        <taxon>Bacteria</taxon>
        <taxon>Pseudomonadati</taxon>
        <taxon>Pseudomonadota</taxon>
        <taxon>Alphaproteobacteria</taxon>
        <taxon>Rhodospirillales</taxon>
        <taxon>Rhodospirillaceae</taxon>
        <taxon>Magnetospirillum</taxon>
    </lineage>
</organism>
<dbReference type="PANTHER" id="PTHR43520:SF8">
    <property type="entry name" value="P-TYPE CU(+) TRANSPORTER"/>
    <property type="match status" value="1"/>
</dbReference>
<keyword evidence="14" id="KW-1185">Reference proteome</keyword>
<dbReference type="InterPro" id="IPR023299">
    <property type="entry name" value="ATPase_P-typ_cyto_dom_N"/>
</dbReference>
<keyword evidence="9" id="KW-0472">Membrane</keyword>
<dbReference type="Gene3D" id="3.40.50.1000">
    <property type="entry name" value="HAD superfamily/HAD-like"/>
    <property type="match status" value="1"/>
</dbReference>
<keyword evidence="5 10" id="KW-0547">Nucleotide-binding</keyword>
<keyword evidence="8" id="KW-1133">Transmembrane helix</keyword>
<evidence type="ECO:0000256" key="7">
    <source>
        <dbReference type="ARBA" id="ARBA00022967"/>
    </source>
</evidence>
<evidence type="ECO:0000256" key="1">
    <source>
        <dbReference type="ARBA" id="ARBA00004127"/>
    </source>
</evidence>
<dbReference type="GO" id="GO:0055070">
    <property type="term" value="P:copper ion homeostasis"/>
    <property type="evidence" value="ECO:0007669"/>
    <property type="project" value="TreeGrafter"/>
</dbReference>
<dbReference type="PRINTS" id="PR00119">
    <property type="entry name" value="CATATPASE"/>
</dbReference>
<keyword evidence="6 10" id="KW-0067">ATP-binding</keyword>
<evidence type="ECO:0000256" key="11">
    <source>
        <dbReference type="SAM" id="MobiDB-lite"/>
    </source>
</evidence>
<dbReference type="RefSeq" id="WP_074768435.1">
    <property type="nucleotide sequence ID" value="NZ_FNWO01000008.1"/>
</dbReference>
<evidence type="ECO:0000256" key="10">
    <source>
        <dbReference type="RuleBase" id="RU362081"/>
    </source>
</evidence>
<dbReference type="InterPro" id="IPR036412">
    <property type="entry name" value="HAD-like_sf"/>
</dbReference>
<dbReference type="GO" id="GO:0016887">
    <property type="term" value="F:ATP hydrolysis activity"/>
    <property type="evidence" value="ECO:0007669"/>
    <property type="project" value="InterPro"/>
</dbReference>